<dbReference type="Proteomes" id="UP000077051">
    <property type="component" value="Unassembled WGS sequence"/>
</dbReference>
<dbReference type="InterPro" id="IPR050987">
    <property type="entry name" value="AtrR-like"/>
</dbReference>
<feature type="compositionally biased region" description="Low complexity" evidence="5">
    <location>
        <begin position="756"/>
        <end position="769"/>
    </location>
</feature>
<dbReference type="GO" id="GO:0006351">
    <property type="term" value="P:DNA-templated transcription"/>
    <property type="evidence" value="ECO:0007669"/>
    <property type="project" value="InterPro"/>
</dbReference>
<keyword evidence="8" id="KW-1185">Reference proteome</keyword>
<evidence type="ECO:0000256" key="3">
    <source>
        <dbReference type="ARBA" id="ARBA00023125"/>
    </source>
</evidence>
<feature type="compositionally biased region" description="Low complexity" evidence="5">
    <location>
        <begin position="920"/>
        <end position="931"/>
    </location>
</feature>
<evidence type="ECO:0000256" key="5">
    <source>
        <dbReference type="SAM" id="MobiDB-lite"/>
    </source>
</evidence>
<gene>
    <name evidence="7" type="ORF">MUCCIDRAFT_185469</name>
</gene>
<evidence type="ECO:0000256" key="1">
    <source>
        <dbReference type="ARBA" id="ARBA00004123"/>
    </source>
</evidence>
<evidence type="ECO:0000256" key="2">
    <source>
        <dbReference type="ARBA" id="ARBA00022723"/>
    </source>
</evidence>
<feature type="region of interest" description="Disordered" evidence="5">
    <location>
        <begin position="209"/>
        <end position="237"/>
    </location>
</feature>
<feature type="region of interest" description="Disordered" evidence="5">
    <location>
        <begin position="107"/>
        <end position="149"/>
    </location>
</feature>
<comment type="caution">
    <text evidence="7">The sequence shown here is derived from an EMBL/GenBank/DDBJ whole genome shotgun (WGS) entry which is preliminary data.</text>
</comment>
<keyword evidence="3" id="KW-0238">DNA-binding</keyword>
<dbReference type="PANTHER" id="PTHR46910:SF3">
    <property type="entry name" value="HALOTOLERANCE PROTEIN 9-RELATED"/>
    <property type="match status" value="1"/>
</dbReference>
<dbReference type="GO" id="GO:0000981">
    <property type="term" value="F:DNA-binding transcription factor activity, RNA polymerase II-specific"/>
    <property type="evidence" value="ECO:0007669"/>
    <property type="project" value="InterPro"/>
</dbReference>
<dbReference type="Pfam" id="PF00172">
    <property type="entry name" value="Zn_clus"/>
    <property type="match status" value="1"/>
</dbReference>
<keyword evidence="4" id="KW-0539">Nucleus</keyword>
<accession>A0A168HUY3</accession>
<dbReference type="InterPro" id="IPR036864">
    <property type="entry name" value="Zn2-C6_fun-type_DNA-bd_sf"/>
</dbReference>
<feature type="compositionally biased region" description="Low complexity" evidence="5">
    <location>
        <begin position="977"/>
        <end position="988"/>
    </location>
</feature>
<evidence type="ECO:0000313" key="7">
    <source>
        <dbReference type="EMBL" id="OAC99215.1"/>
    </source>
</evidence>
<evidence type="ECO:0000313" key="8">
    <source>
        <dbReference type="Proteomes" id="UP000077051"/>
    </source>
</evidence>
<feature type="compositionally biased region" description="Polar residues" evidence="5">
    <location>
        <begin position="1010"/>
        <end position="1022"/>
    </location>
</feature>
<dbReference type="SUPFAM" id="SSF57701">
    <property type="entry name" value="Zn2/Cys6 DNA-binding domain"/>
    <property type="match status" value="1"/>
</dbReference>
<feature type="region of interest" description="Disordered" evidence="5">
    <location>
        <begin position="885"/>
        <end position="906"/>
    </location>
</feature>
<feature type="region of interest" description="Disordered" evidence="5">
    <location>
        <begin position="253"/>
        <end position="289"/>
    </location>
</feature>
<organism evidence="7 8">
    <name type="scientific">Mucor lusitanicus CBS 277.49</name>
    <dbReference type="NCBI Taxonomy" id="747725"/>
    <lineage>
        <taxon>Eukaryota</taxon>
        <taxon>Fungi</taxon>
        <taxon>Fungi incertae sedis</taxon>
        <taxon>Mucoromycota</taxon>
        <taxon>Mucoromycotina</taxon>
        <taxon>Mucoromycetes</taxon>
        <taxon>Mucorales</taxon>
        <taxon>Mucorineae</taxon>
        <taxon>Mucoraceae</taxon>
        <taxon>Mucor</taxon>
    </lineage>
</organism>
<feature type="compositionally biased region" description="Polar residues" evidence="5">
    <location>
        <begin position="947"/>
        <end position="968"/>
    </location>
</feature>
<dbReference type="SMART" id="SM00906">
    <property type="entry name" value="Fungal_trans"/>
    <property type="match status" value="1"/>
</dbReference>
<comment type="subcellular location">
    <subcellularLocation>
        <location evidence="1">Nucleus</location>
    </subcellularLocation>
</comment>
<dbReference type="CDD" id="cd12148">
    <property type="entry name" value="fungal_TF_MHR"/>
    <property type="match status" value="1"/>
</dbReference>
<protein>
    <submittedName>
        <fullName evidence="7">Zn(2)-C6 fungal-specific transcription factor</fullName>
    </submittedName>
</protein>
<dbReference type="GO" id="GO:0008270">
    <property type="term" value="F:zinc ion binding"/>
    <property type="evidence" value="ECO:0007669"/>
    <property type="project" value="InterPro"/>
</dbReference>
<dbReference type="EMBL" id="AMYB01000008">
    <property type="protein sequence ID" value="OAC99215.1"/>
    <property type="molecule type" value="Genomic_DNA"/>
</dbReference>
<feature type="region of interest" description="Disordered" evidence="5">
    <location>
        <begin position="725"/>
        <end position="816"/>
    </location>
</feature>
<dbReference type="PROSITE" id="PS00463">
    <property type="entry name" value="ZN2_CY6_FUNGAL_1"/>
    <property type="match status" value="1"/>
</dbReference>
<dbReference type="AlphaFoldDB" id="A0A168HUY3"/>
<feature type="compositionally biased region" description="Low complexity" evidence="5">
    <location>
        <begin position="1030"/>
        <end position="1039"/>
    </location>
</feature>
<dbReference type="GO" id="GO:0003677">
    <property type="term" value="F:DNA binding"/>
    <property type="evidence" value="ECO:0007669"/>
    <property type="project" value="UniProtKB-KW"/>
</dbReference>
<feature type="domain" description="Zn(2)-C6 fungal-type" evidence="6">
    <location>
        <begin position="21"/>
        <end position="51"/>
    </location>
</feature>
<dbReference type="InterPro" id="IPR007219">
    <property type="entry name" value="XnlR_reg_dom"/>
</dbReference>
<feature type="compositionally biased region" description="Polar residues" evidence="5">
    <location>
        <begin position="271"/>
        <end position="280"/>
    </location>
</feature>
<dbReference type="OrthoDB" id="3362851at2759"/>
<feature type="compositionally biased region" description="Polar residues" evidence="5">
    <location>
        <begin position="138"/>
        <end position="149"/>
    </location>
</feature>
<reference evidence="7 8" key="1">
    <citation type="submission" date="2015-06" db="EMBL/GenBank/DDBJ databases">
        <title>Expansion of signal transduction pathways in fungi by whole-genome duplication.</title>
        <authorList>
            <consortium name="DOE Joint Genome Institute"/>
            <person name="Corrochano L.M."/>
            <person name="Kuo A."/>
            <person name="Marcet-Houben M."/>
            <person name="Polaino S."/>
            <person name="Salamov A."/>
            <person name="Villalobos J.M."/>
            <person name="Alvarez M.I."/>
            <person name="Avalos J."/>
            <person name="Benito E.P."/>
            <person name="Benoit I."/>
            <person name="Burger G."/>
            <person name="Camino L.P."/>
            <person name="Canovas D."/>
            <person name="Cerda-Olmedo E."/>
            <person name="Cheng J.-F."/>
            <person name="Dominguez A."/>
            <person name="Elias M."/>
            <person name="Eslava A.P."/>
            <person name="Glaser F."/>
            <person name="Grimwood J."/>
            <person name="Gutierrez G."/>
            <person name="Heitman J."/>
            <person name="Henrissat B."/>
            <person name="Iturriaga E.A."/>
            <person name="Lang B.F."/>
            <person name="Lavin J.L."/>
            <person name="Lee S."/>
            <person name="Li W."/>
            <person name="Lindquist E."/>
            <person name="Lopez-Garcia S."/>
            <person name="Luque E.M."/>
            <person name="Marcos A.T."/>
            <person name="Martin J."/>
            <person name="Mccluskey K."/>
            <person name="Medina H.R."/>
            <person name="Miralles-Duran A."/>
            <person name="Miyazaki A."/>
            <person name="Munoz-Torres E."/>
            <person name="Oguiza J.A."/>
            <person name="Ohm R."/>
            <person name="Olmedo M."/>
            <person name="Orejas M."/>
            <person name="Ortiz-Castellanos L."/>
            <person name="Pisabarro A.G."/>
            <person name="Rodriguez-Romero J."/>
            <person name="Ruiz-Herrera J."/>
            <person name="Ruiz-Vazquez R."/>
            <person name="Sanz C."/>
            <person name="Schackwitz W."/>
            <person name="Schmutz J."/>
            <person name="Shahriari M."/>
            <person name="Shelest E."/>
            <person name="Silva-Franco F."/>
            <person name="Soanes D."/>
            <person name="Syed K."/>
            <person name="Tagua V.G."/>
            <person name="Talbot N.J."/>
            <person name="Thon M."/>
            <person name="De Vries R.P."/>
            <person name="Wiebenga A."/>
            <person name="Yadav J.S."/>
            <person name="Braun E.L."/>
            <person name="Baker S."/>
            <person name="Garre V."/>
            <person name="Horwitz B."/>
            <person name="Torres-Martinez S."/>
            <person name="Idnurm A."/>
            <person name="Herrera-Estrella A."/>
            <person name="Gabaldon T."/>
            <person name="Grigoriev I.V."/>
        </authorList>
    </citation>
    <scope>NUCLEOTIDE SEQUENCE [LARGE SCALE GENOMIC DNA]</scope>
    <source>
        <strain evidence="7 8">CBS 277.49</strain>
    </source>
</reference>
<dbReference type="GO" id="GO:0005634">
    <property type="term" value="C:nucleus"/>
    <property type="evidence" value="ECO:0007669"/>
    <property type="project" value="UniProtKB-SubCell"/>
</dbReference>
<dbReference type="STRING" id="747725.A0A168HUY3"/>
<keyword evidence="2" id="KW-0479">Metal-binding</keyword>
<dbReference type="PANTHER" id="PTHR46910">
    <property type="entry name" value="TRANSCRIPTION FACTOR PDR1"/>
    <property type="match status" value="1"/>
</dbReference>
<feature type="compositionally biased region" description="Basic and acidic residues" evidence="5">
    <location>
        <begin position="895"/>
        <end position="906"/>
    </location>
</feature>
<sequence length="1061" mass="118814">MSSKQNAVGAPASKKIRMTMACERCRSKKVKCDFAHPQCARCQAAKAECSYDGSATQVDLFNLVKLNETVDILQKRVQSIETDIKDVCSNTQYVANEVRMTRAAGGNQFSDKHSDIDPNEQQQQQQQQHQQKKKEYAASSSNSIARSPRMNNMNNLLATSNTQWSLSLTPKGLRIDTNIVSLHDLYDILLSGVSQFDLAGGSCMHETTNTIDSASQSSGSSSYAPESPRPEAATVLRKKPLWKTRLKTFPLYSSWEPQGKGSNNNNNSSSQIEDLSNSGHTRSNSAVSSTSTLTASLSESIPKETLHRMVSIFCECFLCLPCPEPNRSILARFENGTLDPLLANAVFAWTARHAAIYHNLFPGMDPNQVGQGFFTKAKSLVKDRFMKTSIDTMHSLLIMYIYAIGIPSEHKAEVESEAYIYLGLAIRMCLDLKMNSESSSPDIYDKERNRRFFWVFYFLETLGSIHSDKPFSLPPRNMVTVQFPTLMEHEKQGEARYRVEFMIQRFKITRIYRNIIYRTADEKPLLSQISAIDKELEEWRAALPSYLKYEAGDIHKRRWDSTSFREQACIKLNFEYNFQLCQLYGLFFSKSGADDGDDDEPHQPSTIEVLSREICLKAARNTVELLECWVQLKQLWCHFSLENLMMTTMIYGNILTQPNDGEREIAIKNLEKIAKILLNSPVRHHKYVLTLVGKIRLIFKELLHTELFIDGKGLPSEFVSMAANGPKEQQEGQVQPPPPPPVTATSESTPPPPPASAQSTLQSHQQQQPQPQPQPLPFTSQPAVTPIAPASSIPTSLTQGQHAQTSPMPINAPQNGIQPISLTNQFTQRNPLYNVLDVASASSVFDIHKTDTFAEDMHFSDFVYTPTLLDYSAAVHNAGMLSSAAVSSPNASGRQDFRQHQQSKKPDYTAAIDDNFQQQQHYASPSQQQQYNFGFSGNSAPARANMGTPSSSSVNTPNHKNSPSQHSMSPPPWLQISSANTNTASSSSQPILLNHPADHPQQQQSQQQQHYMHTNPNFNTNGQPFPDPQTPQQQPNQPQSSAPNLMKSYYENGPHFNNSYY</sequence>
<proteinExistence type="predicted"/>
<dbReference type="Gene3D" id="4.10.240.10">
    <property type="entry name" value="Zn(2)-C6 fungal-type DNA-binding domain"/>
    <property type="match status" value="1"/>
</dbReference>
<name>A0A168HUY3_MUCCL</name>
<evidence type="ECO:0000259" key="6">
    <source>
        <dbReference type="PROSITE" id="PS50048"/>
    </source>
</evidence>
<dbReference type="VEuPathDB" id="FungiDB:MUCCIDRAFT_185469"/>
<feature type="compositionally biased region" description="Polar residues" evidence="5">
    <location>
        <begin position="792"/>
        <end position="816"/>
    </location>
</feature>
<feature type="compositionally biased region" description="Low complexity" evidence="5">
    <location>
        <begin position="213"/>
        <end position="222"/>
    </location>
</feature>
<dbReference type="SMART" id="SM00066">
    <property type="entry name" value="GAL4"/>
    <property type="match status" value="1"/>
</dbReference>
<dbReference type="InterPro" id="IPR001138">
    <property type="entry name" value="Zn2Cys6_DnaBD"/>
</dbReference>
<evidence type="ECO:0000256" key="4">
    <source>
        <dbReference type="ARBA" id="ARBA00023242"/>
    </source>
</evidence>
<dbReference type="PROSITE" id="PS50048">
    <property type="entry name" value="ZN2_CY6_FUNGAL_2"/>
    <property type="match status" value="1"/>
</dbReference>
<feature type="region of interest" description="Disordered" evidence="5">
    <location>
        <begin position="920"/>
        <end position="1061"/>
    </location>
</feature>
<dbReference type="Pfam" id="PF04082">
    <property type="entry name" value="Fungal_trans"/>
    <property type="match status" value="1"/>
</dbReference>
<dbReference type="CDD" id="cd00067">
    <property type="entry name" value="GAL4"/>
    <property type="match status" value="1"/>
</dbReference>